<dbReference type="EMBL" id="BHWB01000004">
    <property type="protein sequence ID" value="GCB34743.1"/>
    <property type="molecule type" value="Genomic_DNA"/>
</dbReference>
<proteinExistence type="predicted"/>
<evidence type="ECO:0000256" key="1">
    <source>
        <dbReference type="SAM" id="Phobius"/>
    </source>
</evidence>
<keyword evidence="1" id="KW-0812">Transmembrane</keyword>
<evidence type="ECO:0000313" key="2">
    <source>
        <dbReference type="EMBL" id="GCB34743.1"/>
    </source>
</evidence>
<dbReference type="Proteomes" id="UP000288079">
    <property type="component" value="Unassembled WGS sequence"/>
</dbReference>
<accession>A0A401LTF7</accession>
<keyword evidence="1" id="KW-0472">Membrane</keyword>
<dbReference type="AlphaFoldDB" id="A0A401LTF7"/>
<sequence length="80" mass="8670">MNQAGGYSDNAKKSKKFIVYMNGEVTRVKGNAKKQIEPGCEIIVPSKSKKRTNVGEILGYATSFSSLGMMIASIANLIKK</sequence>
<protein>
    <recommendedName>
        <fullName evidence="4">Capsule biosynthesis protein</fullName>
    </recommendedName>
</protein>
<organism evidence="2 3">
    <name type="scientific">Bacteroides faecalis</name>
    <dbReference type="NCBI Taxonomy" id="2447885"/>
    <lineage>
        <taxon>Bacteria</taxon>
        <taxon>Pseudomonadati</taxon>
        <taxon>Bacteroidota</taxon>
        <taxon>Bacteroidia</taxon>
        <taxon>Bacteroidales</taxon>
        <taxon>Bacteroidaceae</taxon>
        <taxon>Bacteroides</taxon>
    </lineage>
</organism>
<comment type="caution">
    <text evidence="2">The sequence shown here is derived from an EMBL/GenBank/DDBJ whole genome shotgun (WGS) entry which is preliminary data.</text>
</comment>
<evidence type="ECO:0008006" key="4">
    <source>
        <dbReference type="Google" id="ProtNLM"/>
    </source>
</evidence>
<name>A0A401LTF7_9BACE</name>
<evidence type="ECO:0000313" key="3">
    <source>
        <dbReference type="Proteomes" id="UP000288079"/>
    </source>
</evidence>
<gene>
    <name evidence="2" type="ORF">KGMB02408_16880</name>
</gene>
<keyword evidence="1" id="KW-1133">Transmembrane helix</keyword>
<feature type="transmembrane region" description="Helical" evidence="1">
    <location>
        <begin position="57"/>
        <end position="78"/>
    </location>
</feature>
<keyword evidence="3" id="KW-1185">Reference proteome</keyword>
<reference evidence="2 3" key="1">
    <citation type="submission" date="2018-10" db="EMBL/GenBank/DDBJ databases">
        <title>Draft Genome Sequence of Bacteroides sp. KCTC 15687.</title>
        <authorList>
            <person name="Yu S.Y."/>
            <person name="Kim J.S."/>
            <person name="Oh B.S."/>
            <person name="Park S.H."/>
            <person name="Kang S.W."/>
            <person name="Park J.E."/>
            <person name="Choi S.H."/>
            <person name="Han K.I."/>
            <person name="Lee K.C."/>
            <person name="Eom M.K."/>
            <person name="Suh M.K."/>
            <person name="Lee D.H."/>
            <person name="Yoon H."/>
            <person name="Kim B."/>
            <person name="Yang S.J."/>
            <person name="Lee J.S."/>
            <person name="Lee J.H."/>
        </authorList>
    </citation>
    <scope>NUCLEOTIDE SEQUENCE [LARGE SCALE GENOMIC DNA]</scope>
    <source>
        <strain evidence="2 3">KCTC 15687</strain>
    </source>
</reference>